<evidence type="ECO:0000259" key="2">
    <source>
        <dbReference type="Pfam" id="PF00775"/>
    </source>
</evidence>
<protein>
    <submittedName>
        <fullName evidence="3">Intradiol ring-cleavage dioxygenase</fullName>
    </submittedName>
</protein>
<dbReference type="GO" id="GO:0016702">
    <property type="term" value="F:oxidoreductase activity, acting on single donors with incorporation of molecular oxygen, incorporation of two atoms of oxygen"/>
    <property type="evidence" value="ECO:0007669"/>
    <property type="project" value="InterPro"/>
</dbReference>
<dbReference type="SUPFAM" id="SSF49482">
    <property type="entry name" value="Aromatic compound dioxygenase"/>
    <property type="match status" value="1"/>
</dbReference>
<dbReference type="InterPro" id="IPR000627">
    <property type="entry name" value="Intradiol_dOase_C"/>
</dbReference>
<dbReference type="Gene3D" id="2.60.130.10">
    <property type="entry name" value="Aromatic compound dioxygenase"/>
    <property type="match status" value="1"/>
</dbReference>
<dbReference type="AlphaFoldDB" id="A0A4Q6XDB9"/>
<feature type="chain" id="PRO_5020622409" evidence="1">
    <location>
        <begin position="23"/>
        <end position="241"/>
    </location>
</feature>
<evidence type="ECO:0000313" key="4">
    <source>
        <dbReference type="Proteomes" id="UP000292855"/>
    </source>
</evidence>
<dbReference type="OrthoDB" id="9800887at2"/>
<sequence>MERKKFIKTLSFLAFSGPMAWASCKKDDSTSLTDETGTDVDVDNSCAVTPTETEGPFPTKTPASYVRSDIHKGDGLGVEMAALITIANVTDNCNPLAGALVDIWHCDVDGNYSQYGGTQMQSVNYQSANWFRGRQITDNNGLVTFNTIFPGWYQSRATHIHVHIYDSTGKSLLVTQIAFQDSLSINVNTNGANYGYTKGTAGYTYNSRDNVFGDGVEKQMSTVTGTMATGFEMKITLRVRA</sequence>
<gene>
    <name evidence="3" type="ORF">EWE74_20555</name>
</gene>
<dbReference type="GO" id="GO:0008199">
    <property type="term" value="F:ferric iron binding"/>
    <property type="evidence" value="ECO:0007669"/>
    <property type="project" value="InterPro"/>
</dbReference>
<dbReference type="InterPro" id="IPR015889">
    <property type="entry name" value="Intradiol_dOase_core"/>
</dbReference>
<organism evidence="3 4">
    <name type="scientific">Sphingobacterium corticibacterium</name>
    <dbReference type="NCBI Taxonomy" id="2484746"/>
    <lineage>
        <taxon>Bacteria</taxon>
        <taxon>Pseudomonadati</taxon>
        <taxon>Bacteroidota</taxon>
        <taxon>Sphingobacteriia</taxon>
        <taxon>Sphingobacteriales</taxon>
        <taxon>Sphingobacteriaceae</taxon>
        <taxon>Sphingobacterium</taxon>
    </lineage>
</organism>
<name>A0A4Q6XDB9_9SPHI</name>
<keyword evidence="1" id="KW-0732">Signal</keyword>
<reference evidence="3 4" key="1">
    <citation type="submission" date="2019-02" db="EMBL/GenBank/DDBJ databases">
        <authorList>
            <person name="Li Y."/>
        </authorList>
    </citation>
    <scope>NUCLEOTIDE SEQUENCE [LARGE SCALE GENOMIC DNA]</scope>
    <source>
        <strain evidence="3 4">30C10-4-7</strain>
    </source>
</reference>
<comment type="caution">
    <text evidence="3">The sequence shown here is derived from an EMBL/GenBank/DDBJ whole genome shotgun (WGS) entry which is preliminary data.</text>
</comment>
<dbReference type="RefSeq" id="WP_130143543.1">
    <property type="nucleotide sequence ID" value="NZ_SGIT01000007.1"/>
</dbReference>
<keyword evidence="3" id="KW-0560">Oxidoreductase</keyword>
<dbReference type="Proteomes" id="UP000292855">
    <property type="component" value="Unassembled WGS sequence"/>
</dbReference>
<feature type="signal peptide" evidence="1">
    <location>
        <begin position="1"/>
        <end position="22"/>
    </location>
</feature>
<accession>A0A4Q6XDB9</accession>
<keyword evidence="3" id="KW-0223">Dioxygenase</keyword>
<feature type="domain" description="Intradiol ring-cleavage dioxygenases" evidence="2">
    <location>
        <begin position="69"/>
        <end position="181"/>
    </location>
</feature>
<proteinExistence type="predicted"/>
<evidence type="ECO:0000256" key="1">
    <source>
        <dbReference type="SAM" id="SignalP"/>
    </source>
</evidence>
<dbReference type="PROSITE" id="PS51257">
    <property type="entry name" value="PROKAR_LIPOPROTEIN"/>
    <property type="match status" value="1"/>
</dbReference>
<dbReference type="Pfam" id="PF00775">
    <property type="entry name" value="Dioxygenase_C"/>
    <property type="match status" value="1"/>
</dbReference>
<dbReference type="PANTHER" id="PTHR34315:SF1">
    <property type="entry name" value="INTRADIOL RING-CLEAVAGE DIOXYGENASES DOMAIN-CONTAINING PROTEIN-RELATED"/>
    <property type="match status" value="1"/>
</dbReference>
<dbReference type="EMBL" id="SGIT01000007">
    <property type="protein sequence ID" value="RZF57419.1"/>
    <property type="molecule type" value="Genomic_DNA"/>
</dbReference>
<dbReference type="PANTHER" id="PTHR34315">
    <property type="match status" value="1"/>
</dbReference>
<evidence type="ECO:0000313" key="3">
    <source>
        <dbReference type="EMBL" id="RZF57419.1"/>
    </source>
</evidence>
<keyword evidence="4" id="KW-1185">Reference proteome</keyword>